<name>D7BCA9_ALLS1</name>
<keyword evidence="1" id="KW-1133">Transmembrane helix</keyword>
<evidence type="ECO:0000256" key="1">
    <source>
        <dbReference type="SAM" id="Phobius"/>
    </source>
</evidence>
<feature type="transmembrane region" description="Helical" evidence="1">
    <location>
        <begin position="38"/>
        <end position="58"/>
    </location>
</feature>
<dbReference type="RefSeq" id="WP_013159141.1">
    <property type="nucleotide sequence ID" value="NC_014212.1"/>
</dbReference>
<dbReference type="AlphaFoldDB" id="D7BCA9"/>
<accession>D7BCA9</accession>
<dbReference type="STRING" id="526227.Mesil_2761"/>
<gene>
    <name evidence="2" type="ordered locus">Mesil_2761</name>
</gene>
<reference evidence="2 3" key="1">
    <citation type="journal article" date="2010" name="Stand. Genomic Sci.">
        <title>Complete genome sequence of Meiothermus silvanus type strain (VI-R2).</title>
        <authorList>
            <person name="Sikorski J."/>
            <person name="Tindall B.J."/>
            <person name="Lowry S."/>
            <person name="Lucas S."/>
            <person name="Nolan M."/>
            <person name="Copeland A."/>
            <person name="Glavina Del Rio T."/>
            <person name="Tice H."/>
            <person name="Cheng J.F."/>
            <person name="Han C."/>
            <person name="Pitluck S."/>
            <person name="Liolios K."/>
            <person name="Ivanova N."/>
            <person name="Mavromatis K."/>
            <person name="Mikhailova N."/>
            <person name="Pati A."/>
            <person name="Goodwin L."/>
            <person name="Chen A."/>
            <person name="Palaniappan K."/>
            <person name="Land M."/>
            <person name="Hauser L."/>
            <person name="Chang Y.J."/>
            <person name="Jeffries C.D."/>
            <person name="Rohde M."/>
            <person name="Goker M."/>
            <person name="Woyke T."/>
            <person name="Bristow J."/>
            <person name="Eisen J.A."/>
            <person name="Markowitz V."/>
            <person name="Hugenholtz P."/>
            <person name="Kyrpides N.C."/>
            <person name="Klenk H.P."/>
            <person name="Lapidus A."/>
        </authorList>
    </citation>
    <scope>NUCLEOTIDE SEQUENCE [LARGE SCALE GENOMIC DNA]</scope>
    <source>
        <strain evidence="3">ATCC 700542 / DSM 9946 / VI-R2</strain>
    </source>
</reference>
<dbReference type="HOGENOM" id="CLU_2233320_0_0_0"/>
<sequence length="105" mass="10680">MSAGLPWFGFGVFGIGASADVILGQAPVRLGPDLTLSFYYGAGANAALYFGGGSFFLADAHGLLGLEYLIANSGFSVYGESQLGIGFYGGAVGPAFGGRFGIIFH</sequence>
<evidence type="ECO:0000313" key="2">
    <source>
        <dbReference type="EMBL" id="ADH64606.1"/>
    </source>
</evidence>
<dbReference type="KEGG" id="msv:Mesil_2761"/>
<evidence type="ECO:0000313" key="3">
    <source>
        <dbReference type="Proteomes" id="UP000001916"/>
    </source>
</evidence>
<dbReference type="EMBL" id="CP002042">
    <property type="protein sequence ID" value="ADH64606.1"/>
    <property type="molecule type" value="Genomic_DNA"/>
</dbReference>
<protein>
    <submittedName>
        <fullName evidence="2">Uncharacterized protein</fullName>
    </submittedName>
</protein>
<keyword evidence="1" id="KW-0472">Membrane</keyword>
<proteinExistence type="predicted"/>
<organism evidence="2 3">
    <name type="scientific">Allomeiothermus silvanus (strain ATCC 700542 / DSM 9946 / NBRC 106475 / NCIMB 13440 / VI-R2)</name>
    <name type="common">Thermus silvanus</name>
    <dbReference type="NCBI Taxonomy" id="526227"/>
    <lineage>
        <taxon>Bacteria</taxon>
        <taxon>Thermotogati</taxon>
        <taxon>Deinococcota</taxon>
        <taxon>Deinococci</taxon>
        <taxon>Thermales</taxon>
        <taxon>Thermaceae</taxon>
        <taxon>Allomeiothermus</taxon>
    </lineage>
</organism>
<dbReference type="OrthoDB" id="26247at2"/>
<keyword evidence="3" id="KW-1185">Reference proteome</keyword>
<dbReference type="Proteomes" id="UP000001916">
    <property type="component" value="Chromosome"/>
</dbReference>
<keyword evidence="1" id="KW-0812">Transmembrane</keyword>